<dbReference type="PROSITE" id="PS01316">
    <property type="entry name" value="ATP_P_PHORIBOSYLTR"/>
    <property type="match status" value="1"/>
</dbReference>
<dbReference type="Pfam" id="PF01634">
    <property type="entry name" value="HisG"/>
    <property type="match status" value="1"/>
</dbReference>
<evidence type="ECO:0000256" key="9">
    <source>
        <dbReference type="ARBA" id="ARBA00022676"/>
    </source>
</evidence>
<dbReference type="RefSeq" id="WP_113921633.1">
    <property type="nucleotide sequence ID" value="NZ_CALNCS010000240.1"/>
</dbReference>
<dbReference type="Gene3D" id="3.40.190.10">
    <property type="entry name" value="Periplasmic binding protein-like II"/>
    <property type="match status" value="2"/>
</dbReference>
<evidence type="ECO:0000256" key="4">
    <source>
        <dbReference type="ARBA" id="ARBA00009489"/>
    </source>
</evidence>
<reference evidence="17 18" key="1">
    <citation type="submission" date="2018-06" db="EMBL/GenBank/DDBJ databases">
        <title>Genomic Encyclopedia of Type Strains, Phase IV (KMG-IV): sequencing the most valuable type-strain genomes for metagenomic binning, comparative biology and taxonomic classification.</title>
        <authorList>
            <person name="Goeker M."/>
        </authorList>
    </citation>
    <scope>NUCLEOTIDE SEQUENCE [LARGE SCALE GENOMIC DNA]</scope>
    <source>
        <strain evidence="17 18">DSM 22112</strain>
    </source>
</reference>
<evidence type="ECO:0000256" key="8">
    <source>
        <dbReference type="ARBA" id="ARBA00022605"/>
    </source>
</evidence>
<dbReference type="GO" id="GO:0003879">
    <property type="term" value="F:ATP phosphoribosyltransferase activity"/>
    <property type="evidence" value="ECO:0007669"/>
    <property type="project" value="UniProtKB-UniRule"/>
</dbReference>
<dbReference type="GO" id="GO:0000105">
    <property type="term" value="P:L-histidine biosynthetic process"/>
    <property type="evidence" value="ECO:0007669"/>
    <property type="project" value="UniProtKB-UniRule"/>
</dbReference>
<evidence type="ECO:0000313" key="17">
    <source>
        <dbReference type="EMBL" id="RBP58753.1"/>
    </source>
</evidence>
<keyword evidence="13 15" id="KW-0368">Histidine biosynthesis</keyword>
<comment type="subcellular location">
    <subcellularLocation>
        <location evidence="2 15">Cytoplasm</location>
    </subcellularLocation>
</comment>
<dbReference type="InterPro" id="IPR001348">
    <property type="entry name" value="ATP_PRibTrfase_HisG"/>
</dbReference>
<comment type="catalytic activity">
    <reaction evidence="1 15">
        <text>1-(5-phospho-beta-D-ribosyl)-ATP + diphosphate = 5-phospho-alpha-D-ribose 1-diphosphate + ATP</text>
        <dbReference type="Rhea" id="RHEA:18473"/>
        <dbReference type="ChEBI" id="CHEBI:30616"/>
        <dbReference type="ChEBI" id="CHEBI:33019"/>
        <dbReference type="ChEBI" id="CHEBI:58017"/>
        <dbReference type="ChEBI" id="CHEBI:73183"/>
        <dbReference type="EC" id="2.4.2.17"/>
    </reaction>
</comment>
<evidence type="ECO:0000259" key="16">
    <source>
        <dbReference type="Pfam" id="PF01634"/>
    </source>
</evidence>
<dbReference type="AlphaFoldDB" id="A0A366HY24"/>
<organism evidence="17 18">
    <name type="scientific">Alkalibaculum bacchi</name>
    <dbReference type="NCBI Taxonomy" id="645887"/>
    <lineage>
        <taxon>Bacteria</taxon>
        <taxon>Bacillati</taxon>
        <taxon>Bacillota</taxon>
        <taxon>Clostridia</taxon>
        <taxon>Eubacteriales</taxon>
        <taxon>Eubacteriaceae</taxon>
        <taxon>Alkalibaculum</taxon>
    </lineage>
</organism>
<name>A0A366HY24_9FIRM</name>
<dbReference type="Proteomes" id="UP000253490">
    <property type="component" value="Unassembled WGS sequence"/>
</dbReference>
<evidence type="ECO:0000256" key="3">
    <source>
        <dbReference type="ARBA" id="ARBA00004667"/>
    </source>
</evidence>
<dbReference type="UniPathway" id="UPA00031">
    <property type="reaction ID" value="UER00006"/>
</dbReference>
<evidence type="ECO:0000256" key="6">
    <source>
        <dbReference type="ARBA" id="ARBA00020998"/>
    </source>
</evidence>
<comment type="function">
    <text evidence="14 15">Catalyzes the condensation of ATP and 5-phosphoribose 1-diphosphate to form N'-(5'-phosphoribosyl)-ATP (PR-ATP). Has a crucial role in the pathway because the rate of histidine biosynthesis seems to be controlled primarily by regulation of HisG enzymatic activity.</text>
</comment>
<dbReference type="OrthoDB" id="9801867at2"/>
<accession>A0A366HY24</accession>
<dbReference type="InterPro" id="IPR024893">
    <property type="entry name" value="ATP_PRibTrfase_HisG_short"/>
</dbReference>
<dbReference type="SUPFAM" id="SSF53850">
    <property type="entry name" value="Periplasmic binding protein-like II"/>
    <property type="match status" value="1"/>
</dbReference>
<evidence type="ECO:0000256" key="1">
    <source>
        <dbReference type="ARBA" id="ARBA00000915"/>
    </source>
</evidence>
<dbReference type="GO" id="GO:0005524">
    <property type="term" value="F:ATP binding"/>
    <property type="evidence" value="ECO:0007669"/>
    <property type="project" value="UniProtKB-KW"/>
</dbReference>
<keyword evidence="18" id="KW-1185">Reference proteome</keyword>
<evidence type="ECO:0000256" key="13">
    <source>
        <dbReference type="ARBA" id="ARBA00023102"/>
    </source>
</evidence>
<comment type="domain">
    <text evidence="15">Lacks the C-terminal regulatory region which is replaced by HisZ.</text>
</comment>
<dbReference type="InterPro" id="IPR013820">
    <property type="entry name" value="ATP_PRibTrfase_cat"/>
</dbReference>
<gene>
    <name evidence="15" type="primary">hisG</name>
    <name evidence="17" type="ORF">DES36_12136</name>
</gene>
<comment type="similarity">
    <text evidence="4 15">Belongs to the ATP phosphoribosyltransferase family. Short subfamily.</text>
</comment>
<sequence length="213" mass="23454">MYLNIALAKGRVAKTAMDNLISCGFQFKDYSLESRKLIFSDDEKKVKITLVKSPDVPVYVEKGAADIGIVGKDILLEENYNVYELLKLKVGKCKMCIAGFKDKVPDYSKKVIVGTKYPVITKNHFDQIGVLTDIVKLNGSVELAPIIGLSDIIVDIVESGGTLKENGLVVHESILDISARLIANTVSLKTKFDQIQKVIDSLDPIIERGPVNE</sequence>
<evidence type="ECO:0000256" key="7">
    <source>
        <dbReference type="ARBA" id="ARBA00022490"/>
    </source>
</evidence>
<dbReference type="HAMAP" id="MF_01018">
    <property type="entry name" value="HisG_Short"/>
    <property type="match status" value="1"/>
</dbReference>
<dbReference type="EC" id="2.4.2.17" evidence="5 15"/>
<protein>
    <recommendedName>
        <fullName evidence="6 15">ATP phosphoribosyltransferase</fullName>
        <shortName evidence="15">ATP-PRT</shortName>
        <shortName evidence="15">ATP-PRTase</shortName>
        <ecNumber evidence="5 15">2.4.2.17</ecNumber>
    </recommendedName>
</protein>
<keyword evidence="9 15" id="KW-0328">Glycosyltransferase</keyword>
<evidence type="ECO:0000256" key="14">
    <source>
        <dbReference type="ARBA" id="ARBA00024861"/>
    </source>
</evidence>
<evidence type="ECO:0000256" key="2">
    <source>
        <dbReference type="ARBA" id="ARBA00004496"/>
    </source>
</evidence>
<comment type="pathway">
    <text evidence="3 15">Amino-acid biosynthesis; L-histidine biosynthesis; L-histidine from 5-phospho-alpha-D-ribose 1-diphosphate: step 1/9.</text>
</comment>
<dbReference type="EMBL" id="QNRX01000021">
    <property type="protein sequence ID" value="RBP58753.1"/>
    <property type="molecule type" value="Genomic_DNA"/>
</dbReference>
<evidence type="ECO:0000256" key="12">
    <source>
        <dbReference type="ARBA" id="ARBA00022840"/>
    </source>
</evidence>
<dbReference type="PANTHER" id="PTHR21403">
    <property type="entry name" value="ATP PHOSPHORIBOSYLTRANSFERASE ATP-PRTASE"/>
    <property type="match status" value="1"/>
</dbReference>
<evidence type="ECO:0000313" key="18">
    <source>
        <dbReference type="Proteomes" id="UP000253490"/>
    </source>
</evidence>
<evidence type="ECO:0000256" key="11">
    <source>
        <dbReference type="ARBA" id="ARBA00022741"/>
    </source>
</evidence>
<comment type="subunit">
    <text evidence="15">Heteromultimer composed of HisG and HisZ subunits.</text>
</comment>
<keyword evidence="8 15" id="KW-0028">Amino-acid biosynthesis</keyword>
<dbReference type="CDD" id="cd13595">
    <property type="entry name" value="PBP2_HisGs"/>
    <property type="match status" value="1"/>
</dbReference>
<proteinExistence type="inferred from homology"/>
<keyword evidence="11 15" id="KW-0547">Nucleotide-binding</keyword>
<dbReference type="NCBIfam" id="TIGR00070">
    <property type="entry name" value="hisG"/>
    <property type="match status" value="1"/>
</dbReference>
<dbReference type="InterPro" id="IPR018198">
    <property type="entry name" value="ATP_PRibTrfase_CS"/>
</dbReference>
<evidence type="ECO:0000256" key="5">
    <source>
        <dbReference type="ARBA" id="ARBA00011946"/>
    </source>
</evidence>
<keyword evidence="7 15" id="KW-0963">Cytoplasm</keyword>
<dbReference type="GO" id="GO:0005737">
    <property type="term" value="C:cytoplasm"/>
    <property type="evidence" value="ECO:0007669"/>
    <property type="project" value="UniProtKB-SubCell"/>
</dbReference>
<comment type="caution">
    <text evidence="17">The sequence shown here is derived from an EMBL/GenBank/DDBJ whole genome shotgun (WGS) entry which is preliminary data.</text>
</comment>
<keyword evidence="10 15" id="KW-0808">Transferase</keyword>
<feature type="domain" description="ATP phosphoribosyltransferase catalytic" evidence="16">
    <location>
        <begin position="53"/>
        <end position="202"/>
    </location>
</feature>
<evidence type="ECO:0000256" key="10">
    <source>
        <dbReference type="ARBA" id="ARBA00022679"/>
    </source>
</evidence>
<dbReference type="PANTHER" id="PTHR21403:SF8">
    <property type="entry name" value="ATP PHOSPHORIBOSYLTRANSFERASE"/>
    <property type="match status" value="1"/>
</dbReference>
<keyword evidence="12 15" id="KW-0067">ATP-binding</keyword>
<evidence type="ECO:0000256" key="15">
    <source>
        <dbReference type="HAMAP-Rule" id="MF_01018"/>
    </source>
</evidence>